<dbReference type="STRING" id="1051891.A0A0C3LNE7"/>
<evidence type="ECO:0000256" key="2">
    <source>
        <dbReference type="ARBA" id="ARBA00022517"/>
    </source>
</evidence>
<evidence type="ECO:0000256" key="1">
    <source>
        <dbReference type="ARBA" id="ARBA00004604"/>
    </source>
</evidence>
<evidence type="ECO:0000256" key="11">
    <source>
        <dbReference type="SAM" id="MobiDB-lite"/>
    </source>
</evidence>
<evidence type="ECO:0000256" key="7">
    <source>
        <dbReference type="ARBA" id="ARBA00022840"/>
    </source>
</evidence>
<dbReference type="EMBL" id="KN823099">
    <property type="protein sequence ID" value="KIO22852.1"/>
    <property type="molecule type" value="Genomic_DNA"/>
</dbReference>
<dbReference type="Pfam" id="PF13959">
    <property type="entry name" value="CTE_SPB4"/>
    <property type="match status" value="1"/>
</dbReference>
<dbReference type="AlphaFoldDB" id="A0A0C3LNE7"/>
<proteinExistence type="inferred from homology"/>
<dbReference type="InterPro" id="IPR027417">
    <property type="entry name" value="P-loop_NTPase"/>
</dbReference>
<dbReference type="InterPro" id="IPR014001">
    <property type="entry name" value="Helicase_ATP-bd"/>
</dbReference>
<keyword evidence="8 10" id="KW-0694">RNA-binding</keyword>
<dbReference type="EC" id="3.6.4.13" evidence="10"/>
<dbReference type="OrthoDB" id="422663at2759"/>
<evidence type="ECO:0000313" key="15">
    <source>
        <dbReference type="EMBL" id="KIO22852.1"/>
    </source>
</evidence>
<comment type="similarity">
    <text evidence="10">Belongs to the DEAD box helicase family.</text>
</comment>
<dbReference type="PROSITE" id="PS00039">
    <property type="entry name" value="DEAD_ATP_HELICASE"/>
    <property type="match status" value="1"/>
</dbReference>
<dbReference type="Pfam" id="PF00270">
    <property type="entry name" value="DEAD"/>
    <property type="match status" value="1"/>
</dbReference>
<keyword evidence="4 10" id="KW-0547">Nucleotide-binding</keyword>
<dbReference type="GO" id="GO:0005524">
    <property type="term" value="F:ATP binding"/>
    <property type="evidence" value="ECO:0007669"/>
    <property type="project" value="UniProtKB-UniRule"/>
</dbReference>
<evidence type="ECO:0000256" key="9">
    <source>
        <dbReference type="PROSITE-ProRule" id="PRU00552"/>
    </source>
</evidence>
<evidence type="ECO:0000256" key="3">
    <source>
        <dbReference type="ARBA" id="ARBA00022552"/>
    </source>
</evidence>
<dbReference type="GO" id="GO:0003724">
    <property type="term" value="F:RNA helicase activity"/>
    <property type="evidence" value="ECO:0007669"/>
    <property type="project" value="UniProtKB-EC"/>
</dbReference>
<keyword evidence="16" id="KW-1185">Reference proteome</keyword>
<dbReference type="SUPFAM" id="SSF52540">
    <property type="entry name" value="P-loop containing nucleoside triphosphate hydrolases"/>
    <property type="match status" value="2"/>
</dbReference>
<dbReference type="GO" id="GO:0016887">
    <property type="term" value="F:ATP hydrolysis activity"/>
    <property type="evidence" value="ECO:0007669"/>
    <property type="project" value="RHEA"/>
</dbReference>
<comment type="catalytic activity">
    <reaction evidence="10">
        <text>ATP + H2O = ADP + phosphate + H(+)</text>
        <dbReference type="Rhea" id="RHEA:13065"/>
        <dbReference type="ChEBI" id="CHEBI:15377"/>
        <dbReference type="ChEBI" id="CHEBI:15378"/>
        <dbReference type="ChEBI" id="CHEBI:30616"/>
        <dbReference type="ChEBI" id="CHEBI:43474"/>
        <dbReference type="ChEBI" id="CHEBI:456216"/>
        <dbReference type="EC" id="3.6.4.13"/>
    </reaction>
</comment>
<evidence type="ECO:0000256" key="10">
    <source>
        <dbReference type="RuleBase" id="RU365068"/>
    </source>
</evidence>
<reference evidence="15 16" key="1">
    <citation type="submission" date="2014-04" db="EMBL/GenBank/DDBJ databases">
        <authorList>
            <consortium name="DOE Joint Genome Institute"/>
            <person name="Kuo A."/>
            <person name="Girlanda M."/>
            <person name="Perotto S."/>
            <person name="Kohler A."/>
            <person name="Nagy L.G."/>
            <person name="Floudas D."/>
            <person name="Copeland A."/>
            <person name="Barry K.W."/>
            <person name="Cichocki N."/>
            <person name="Veneault-Fourrey C."/>
            <person name="LaButti K."/>
            <person name="Lindquist E.A."/>
            <person name="Lipzen A."/>
            <person name="Lundell T."/>
            <person name="Morin E."/>
            <person name="Murat C."/>
            <person name="Sun H."/>
            <person name="Tunlid A."/>
            <person name="Henrissat B."/>
            <person name="Grigoriev I.V."/>
            <person name="Hibbett D.S."/>
            <person name="Martin F."/>
            <person name="Nordberg H.P."/>
            <person name="Cantor M.N."/>
            <person name="Hua S.X."/>
        </authorList>
    </citation>
    <scope>NUCLEOTIDE SEQUENCE [LARGE SCALE GENOMIC DNA]</scope>
    <source>
        <strain evidence="15 16">MUT 4182</strain>
    </source>
</reference>
<evidence type="ECO:0000259" key="13">
    <source>
        <dbReference type="PROSITE" id="PS51194"/>
    </source>
</evidence>
<feature type="domain" description="Helicase ATP-binding" evidence="12">
    <location>
        <begin position="189"/>
        <end position="414"/>
    </location>
</feature>
<feature type="compositionally biased region" description="Polar residues" evidence="11">
    <location>
        <begin position="777"/>
        <end position="790"/>
    </location>
</feature>
<dbReference type="PROSITE" id="PS51194">
    <property type="entry name" value="HELICASE_CTER"/>
    <property type="match status" value="1"/>
</dbReference>
<comment type="subcellular location">
    <subcellularLocation>
        <location evidence="1">Nucleus</location>
        <location evidence="1">Nucleolus</location>
    </subcellularLocation>
</comment>
<feature type="region of interest" description="Disordered" evidence="11">
    <location>
        <begin position="663"/>
        <end position="683"/>
    </location>
</feature>
<dbReference type="InterPro" id="IPR014014">
    <property type="entry name" value="RNA_helicase_DEAD_Q_motif"/>
</dbReference>
<dbReference type="InterPro" id="IPR000629">
    <property type="entry name" value="RNA-helicase_DEAD-box_CS"/>
</dbReference>
<dbReference type="SMART" id="SM00490">
    <property type="entry name" value="HELICc"/>
    <property type="match status" value="1"/>
</dbReference>
<evidence type="ECO:0000256" key="6">
    <source>
        <dbReference type="ARBA" id="ARBA00022806"/>
    </source>
</evidence>
<keyword evidence="3" id="KW-0698">rRNA processing</keyword>
<evidence type="ECO:0000256" key="4">
    <source>
        <dbReference type="ARBA" id="ARBA00022741"/>
    </source>
</evidence>
<feature type="region of interest" description="Disordered" evidence="11">
    <location>
        <begin position="45"/>
        <end position="113"/>
    </location>
</feature>
<feature type="domain" description="Helicase C-terminal" evidence="13">
    <location>
        <begin position="468"/>
        <end position="679"/>
    </location>
</feature>
<feature type="short sequence motif" description="Q motif" evidence="9">
    <location>
        <begin position="152"/>
        <end position="181"/>
    </location>
</feature>
<dbReference type="InterPro" id="IPR001650">
    <property type="entry name" value="Helicase_C-like"/>
</dbReference>
<name>A0A0C3LNE7_9AGAM</name>
<comment type="function">
    <text evidence="10">RNA helicase.</text>
</comment>
<feature type="compositionally biased region" description="Polar residues" evidence="11">
    <location>
        <begin position="813"/>
        <end position="823"/>
    </location>
</feature>
<accession>A0A0C3LNE7</accession>
<comment type="domain">
    <text evidence="10">The Q motif is unique to and characteristic of the DEAD box family of RNA helicases and controls ATP binding and hydrolysis.</text>
</comment>
<dbReference type="InterPro" id="IPR011545">
    <property type="entry name" value="DEAD/DEAH_box_helicase_dom"/>
</dbReference>
<protein>
    <recommendedName>
        <fullName evidence="10">ATP-dependent RNA helicase</fullName>
        <ecNumber evidence="10">3.6.4.13</ecNumber>
    </recommendedName>
</protein>
<dbReference type="CDD" id="cd18787">
    <property type="entry name" value="SF2_C_DEAD"/>
    <property type="match status" value="1"/>
</dbReference>
<reference evidence="16" key="2">
    <citation type="submission" date="2015-01" db="EMBL/GenBank/DDBJ databases">
        <title>Evolutionary Origins and Diversification of the Mycorrhizal Mutualists.</title>
        <authorList>
            <consortium name="DOE Joint Genome Institute"/>
            <consortium name="Mycorrhizal Genomics Consortium"/>
            <person name="Kohler A."/>
            <person name="Kuo A."/>
            <person name="Nagy L.G."/>
            <person name="Floudas D."/>
            <person name="Copeland A."/>
            <person name="Barry K.W."/>
            <person name="Cichocki N."/>
            <person name="Veneault-Fourrey C."/>
            <person name="LaButti K."/>
            <person name="Lindquist E.A."/>
            <person name="Lipzen A."/>
            <person name="Lundell T."/>
            <person name="Morin E."/>
            <person name="Murat C."/>
            <person name="Riley R."/>
            <person name="Ohm R."/>
            <person name="Sun H."/>
            <person name="Tunlid A."/>
            <person name="Henrissat B."/>
            <person name="Grigoriev I.V."/>
            <person name="Hibbett D.S."/>
            <person name="Martin F."/>
        </authorList>
    </citation>
    <scope>NUCLEOTIDE SEQUENCE [LARGE SCALE GENOMIC DNA]</scope>
    <source>
        <strain evidence="16">MUT 4182</strain>
    </source>
</reference>
<evidence type="ECO:0000259" key="12">
    <source>
        <dbReference type="PROSITE" id="PS51192"/>
    </source>
</evidence>
<sequence>MDDEFILNIDLDYTKPKKKSNYATKSVETSVTAFSLSAACSFFSSPSVASPVRQKQSRPLHIGQGEPSGPPRKRQRVLSTLKPKIPKVRTSAISDTPQPEASEGQDSAQTSKPAGHVISSLFTSNPVVELPPVPMASTKIQAPSNAPLRDDSTFEGLGLNPLLTSHLRDKMNILKPTAVQRASLSAILHQSQSDRRDLFIQSQTGSGKTLSFLLPIIHDLLPLSSLSYIDRSIGTLAIIVAPTRELAQQISEVLNTLLQMRLRESDPDASDGDLGPRLTRWLVSGLLVGGGTRTHDKARLRKGLPILVATPGRLLDHLQNTESFKVAKCRWLVLDEADRLMELGFRETLDGIIKALDGRRNLALAAAKNGDTFGGEVIGGWNWGPRRQTILCSATIREDVQKLAGTALHNPLIIKGIANESAPPVTARAIRSSTDNSSAPEESIANFIPPSQLSQKYLVVPLKLRLVTLLALLRAILTQAQRSPASGNKIIVFFSCTDSVDFHWELLRGAAMDQDDEEESHQSSGEDEKGHAAPAKIPVLARSAFLPNTTIFRLHGSLPLPARQAAVKGFSMASASKSTKPTPSNSKTKIEMSIIFCTSVASRGLDLPLVRAVVQYDLPTEGGATEYVHRVGRTARVGKGGEAWAFVAPEEVEWVKWVEGGVQGESSTKGDEPGESTAGAKASAGKLVPVDYEKILLSGFGGSSKGDAGQRATDIQLAFERWVLRDKSHSALAQKGFQSHMRAYTTHPSDEKHIFHVRNLHVGHLAKAFALRDAPSNIKSAPSQGPSSGPKQAAAPQTDRMKAKAKYLPISRNDATGANSVSPRPSKAKERAKRKLTVAERMQEVMKAQGKLTKKDGHIVSGGGAHEFQVAGTDALERLAR</sequence>
<feature type="region of interest" description="Disordered" evidence="11">
    <location>
        <begin position="513"/>
        <end position="532"/>
    </location>
</feature>
<dbReference type="GO" id="GO:0005730">
    <property type="term" value="C:nucleolus"/>
    <property type="evidence" value="ECO:0007669"/>
    <property type="project" value="UniProtKB-SubCell"/>
</dbReference>
<dbReference type="GO" id="GO:0006364">
    <property type="term" value="P:rRNA processing"/>
    <property type="evidence" value="ECO:0007669"/>
    <property type="project" value="UniProtKB-KW"/>
</dbReference>
<feature type="domain" description="DEAD-box RNA helicase Q" evidence="14">
    <location>
        <begin position="152"/>
        <end position="181"/>
    </location>
</feature>
<dbReference type="Gene3D" id="3.40.50.300">
    <property type="entry name" value="P-loop containing nucleotide triphosphate hydrolases"/>
    <property type="match status" value="2"/>
</dbReference>
<dbReference type="PROSITE" id="PS51195">
    <property type="entry name" value="Q_MOTIF"/>
    <property type="match status" value="1"/>
</dbReference>
<dbReference type="InterPro" id="IPR025313">
    <property type="entry name" value="SPB4-like_CTE"/>
</dbReference>
<dbReference type="Pfam" id="PF00271">
    <property type="entry name" value="Helicase_C"/>
    <property type="match status" value="1"/>
</dbReference>
<evidence type="ECO:0000259" key="14">
    <source>
        <dbReference type="PROSITE" id="PS51195"/>
    </source>
</evidence>
<dbReference type="SMART" id="SM01178">
    <property type="entry name" value="DUF4217"/>
    <property type="match status" value="1"/>
</dbReference>
<keyword evidence="2" id="KW-0690">Ribosome biogenesis</keyword>
<dbReference type="Proteomes" id="UP000054248">
    <property type="component" value="Unassembled WGS sequence"/>
</dbReference>
<evidence type="ECO:0000256" key="5">
    <source>
        <dbReference type="ARBA" id="ARBA00022801"/>
    </source>
</evidence>
<evidence type="ECO:0000256" key="8">
    <source>
        <dbReference type="ARBA" id="ARBA00022884"/>
    </source>
</evidence>
<keyword evidence="6 10" id="KW-0347">Helicase</keyword>
<dbReference type="HOGENOM" id="CLU_003041_26_2_1"/>
<dbReference type="GO" id="GO:0003723">
    <property type="term" value="F:RNA binding"/>
    <property type="evidence" value="ECO:0007669"/>
    <property type="project" value="UniProtKB-UniRule"/>
</dbReference>
<dbReference type="PROSITE" id="PS51192">
    <property type="entry name" value="HELICASE_ATP_BIND_1"/>
    <property type="match status" value="1"/>
</dbReference>
<dbReference type="SMART" id="SM00487">
    <property type="entry name" value="DEXDc"/>
    <property type="match status" value="1"/>
</dbReference>
<feature type="compositionally biased region" description="Polar residues" evidence="11">
    <location>
        <begin position="91"/>
        <end position="112"/>
    </location>
</feature>
<dbReference type="CDD" id="cd17949">
    <property type="entry name" value="DEADc_DDX31"/>
    <property type="match status" value="1"/>
</dbReference>
<feature type="compositionally biased region" description="Basic and acidic residues" evidence="11">
    <location>
        <begin position="520"/>
        <end position="531"/>
    </location>
</feature>
<organism evidence="15 16">
    <name type="scientific">Tulasnella calospora MUT 4182</name>
    <dbReference type="NCBI Taxonomy" id="1051891"/>
    <lineage>
        <taxon>Eukaryota</taxon>
        <taxon>Fungi</taxon>
        <taxon>Dikarya</taxon>
        <taxon>Basidiomycota</taxon>
        <taxon>Agaricomycotina</taxon>
        <taxon>Agaricomycetes</taxon>
        <taxon>Cantharellales</taxon>
        <taxon>Tulasnellaceae</taxon>
        <taxon>Tulasnella</taxon>
    </lineage>
</organism>
<evidence type="ECO:0000313" key="16">
    <source>
        <dbReference type="Proteomes" id="UP000054248"/>
    </source>
</evidence>
<gene>
    <name evidence="15" type="ORF">M407DRAFT_215815</name>
</gene>
<feature type="region of interest" description="Disordered" evidence="11">
    <location>
        <begin position="776"/>
        <end position="835"/>
    </location>
</feature>
<keyword evidence="7 10" id="KW-0067">ATP-binding</keyword>
<dbReference type="PANTHER" id="PTHR24031">
    <property type="entry name" value="RNA HELICASE"/>
    <property type="match status" value="1"/>
</dbReference>
<keyword evidence="5 10" id="KW-0378">Hydrolase</keyword>